<evidence type="ECO:0000256" key="5">
    <source>
        <dbReference type="ARBA" id="ARBA00023242"/>
    </source>
</evidence>
<dbReference type="PROSITE" id="PS50048">
    <property type="entry name" value="ZN2_CY6_FUNGAL_2"/>
    <property type="match status" value="1"/>
</dbReference>
<keyword evidence="9" id="KW-1185">Reference proteome</keyword>
<comment type="subcellular location">
    <subcellularLocation>
        <location evidence="1">Nucleus</location>
    </subcellularLocation>
</comment>
<dbReference type="InterPro" id="IPR001138">
    <property type="entry name" value="Zn2Cys6_DnaBD"/>
</dbReference>
<dbReference type="PROSITE" id="PS00463">
    <property type="entry name" value="ZN2_CY6_FUNGAL_1"/>
    <property type="match status" value="1"/>
</dbReference>
<evidence type="ECO:0000313" key="8">
    <source>
        <dbReference type="EMBL" id="WRT66785.1"/>
    </source>
</evidence>
<evidence type="ECO:0000256" key="6">
    <source>
        <dbReference type="SAM" id="MobiDB-lite"/>
    </source>
</evidence>
<name>A0ABZ1D045_9TREE</name>
<dbReference type="Pfam" id="PF00172">
    <property type="entry name" value="Zn_clus"/>
    <property type="match status" value="1"/>
</dbReference>
<reference evidence="8 9" key="1">
    <citation type="submission" date="2024-01" db="EMBL/GenBank/DDBJ databases">
        <title>Comparative genomics of Cryptococcus and Kwoniella reveals pathogenesis evolution and contrasting modes of karyotype evolution via chromosome fusion or intercentromeric recombination.</title>
        <authorList>
            <person name="Coelho M.A."/>
            <person name="David-Palma M."/>
            <person name="Shea T."/>
            <person name="Bowers K."/>
            <person name="McGinley-Smith S."/>
            <person name="Mohammad A.W."/>
            <person name="Gnirke A."/>
            <person name="Yurkov A.M."/>
            <person name="Nowrousian M."/>
            <person name="Sun S."/>
            <person name="Cuomo C.A."/>
            <person name="Heitman J."/>
        </authorList>
    </citation>
    <scope>NUCLEOTIDE SEQUENCE [LARGE SCALE GENOMIC DNA]</scope>
    <source>
        <strain evidence="8">CBS 11374</strain>
    </source>
</reference>
<evidence type="ECO:0000259" key="7">
    <source>
        <dbReference type="PROSITE" id="PS50048"/>
    </source>
</evidence>
<organism evidence="8 9">
    <name type="scientific">Kwoniella shivajii</name>
    <dbReference type="NCBI Taxonomy" id="564305"/>
    <lineage>
        <taxon>Eukaryota</taxon>
        <taxon>Fungi</taxon>
        <taxon>Dikarya</taxon>
        <taxon>Basidiomycota</taxon>
        <taxon>Agaricomycotina</taxon>
        <taxon>Tremellomycetes</taxon>
        <taxon>Tremellales</taxon>
        <taxon>Cryptococcaceae</taxon>
        <taxon>Kwoniella</taxon>
    </lineage>
</organism>
<dbReference type="PANTHER" id="PTHR31845:SF17">
    <property type="entry name" value="ZN(II)2CYS6 TRANSCRIPTION FACTOR (EUROFUNG)"/>
    <property type="match status" value="1"/>
</dbReference>
<protein>
    <recommendedName>
        <fullName evidence="7">Zn(2)-C6 fungal-type domain-containing protein</fullName>
    </recommendedName>
</protein>
<proteinExistence type="predicted"/>
<keyword evidence="5" id="KW-0539">Nucleus</keyword>
<dbReference type="Proteomes" id="UP001329825">
    <property type="component" value="Chromosome 4"/>
</dbReference>
<evidence type="ECO:0000256" key="3">
    <source>
        <dbReference type="ARBA" id="ARBA00023125"/>
    </source>
</evidence>
<feature type="domain" description="Zn(2)-C6 fungal-type" evidence="7">
    <location>
        <begin position="22"/>
        <end position="53"/>
    </location>
</feature>
<dbReference type="EMBL" id="CP141884">
    <property type="protein sequence ID" value="WRT66785.1"/>
    <property type="molecule type" value="Genomic_DNA"/>
</dbReference>
<evidence type="ECO:0000256" key="2">
    <source>
        <dbReference type="ARBA" id="ARBA00023015"/>
    </source>
</evidence>
<dbReference type="Gene3D" id="4.10.240.10">
    <property type="entry name" value="Zn(2)-C6 fungal-type DNA-binding domain"/>
    <property type="match status" value="1"/>
</dbReference>
<evidence type="ECO:0000256" key="4">
    <source>
        <dbReference type="ARBA" id="ARBA00023163"/>
    </source>
</evidence>
<dbReference type="PANTHER" id="PTHR31845">
    <property type="entry name" value="FINGER DOMAIN PROTEIN, PUTATIVE-RELATED"/>
    <property type="match status" value="1"/>
</dbReference>
<dbReference type="GeneID" id="87955879"/>
<keyword evidence="3" id="KW-0238">DNA-binding</keyword>
<dbReference type="InterPro" id="IPR036864">
    <property type="entry name" value="Zn2-C6_fun-type_DNA-bd_sf"/>
</dbReference>
<sequence>MPSSSPTRNRSSSLPRSRIYHACQNCATSKVKCQNLDDRGCARCRRRKTDCSLAGLFGVEGEKRDVREVSPQLRQSRRTHTRESPAVRSTYTPFDIPDYDSHYNSHNQSLKMEEMRKRIDILETTCSTLVTLIPSQSVPACADITPSSIVDNAFPSSESFPLPQSTSTATSTFVEGFYIAHRPLDVTAFQKGFTMDPINVIFDERARCAVDLDGFPDIISRGWVSRSHVEASFQIFKHRFSLIAPLIPFLLTTRSLPSHPFVVLASLAFLPNTLPAAAVAMIEESVLYAMTGTSSIEVILALYILTFATVPLGSESHVPLTCLRVSAFAYSMGIDLGLNTKADVMLLAEDERENLTQPWASKHLEELTLWEAVKNRYCILQMESARCCTMPKLLSSQFPRHPSDHVNLCIDHLQRESTVIEVCRDFISAIAKAEVTILRQWPDIHSLLDKWSHVESRLNQITEDLDKSEWLLICSTAGIAYSLALRTVFVTFRPPSPIAPAILEEARSVTSAALIRASTTLLGQTMPLVMSQQDNSLPAFLLTTITICLATSRRIAILTRHTLPNPIFSDDQLLAAENFIARQPGLPGKVLREMWCSLEDCKPDGGRVEETSSLWREDGFHWDFLDFDALFPDGINLPASNESMLL</sequence>
<dbReference type="CDD" id="cd00067">
    <property type="entry name" value="GAL4"/>
    <property type="match status" value="1"/>
</dbReference>
<feature type="region of interest" description="Disordered" evidence="6">
    <location>
        <begin position="68"/>
        <end position="93"/>
    </location>
</feature>
<keyword evidence="2" id="KW-0805">Transcription regulation</keyword>
<keyword evidence="4" id="KW-0804">Transcription</keyword>
<dbReference type="InterPro" id="IPR051089">
    <property type="entry name" value="prtT"/>
</dbReference>
<dbReference type="SUPFAM" id="SSF57701">
    <property type="entry name" value="Zn2/Cys6 DNA-binding domain"/>
    <property type="match status" value="1"/>
</dbReference>
<evidence type="ECO:0000256" key="1">
    <source>
        <dbReference type="ARBA" id="ARBA00004123"/>
    </source>
</evidence>
<dbReference type="RefSeq" id="XP_062791525.1">
    <property type="nucleotide sequence ID" value="XM_062935474.1"/>
</dbReference>
<evidence type="ECO:0000313" key="9">
    <source>
        <dbReference type="Proteomes" id="UP001329825"/>
    </source>
</evidence>
<accession>A0ABZ1D045</accession>
<gene>
    <name evidence="8" type="ORF">IL334_003748</name>
</gene>